<evidence type="ECO:0000256" key="1">
    <source>
        <dbReference type="SAM" id="MobiDB-lite"/>
    </source>
</evidence>
<dbReference type="EMBL" id="CADCTD010000185">
    <property type="protein sequence ID" value="CAA9287543.1"/>
    <property type="molecule type" value="Genomic_DNA"/>
</dbReference>
<evidence type="ECO:0000313" key="2">
    <source>
        <dbReference type="EMBL" id="CAA9287543.1"/>
    </source>
</evidence>
<proteinExistence type="predicted"/>
<organism evidence="2">
    <name type="scientific">uncultured Craurococcus sp</name>
    <dbReference type="NCBI Taxonomy" id="1135998"/>
    <lineage>
        <taxon>Bacteria</taxon>
        <taxon>Pseudomonadati</taxon>
        <taxon>Pseudomonadota</taxon>
        <taxon>Alphaproteobacteria</taxon>
        <taxon>Acetobacterales</taxon>
        <taxon>Acetobacteraceae</taxon>
        <taxon>Craurococcus</taxon>
        <taxon>environmental samples</taxon>
    </lineage>
</organism>
<name>A0A6J4JUH6_9PROT</name>
<sequence length="43" mass="4468">DRRHARHAAARGADRAGRQRQPGGGAAGQGRRPRRAAAAPDAL</sequence>
<protein>
    <submittedName>
        <fullName evidence="2">Uncharacterized protein</fullName>
    </submittedName>
</protein>
<feature type="region of interest" description="Disordered" evidence="1">
    <location>
        <begin position="1"/>
        <end position="43"/>
    </location>
</feature>
<feature type="non-terminal residue" evidence="2">
    <location>
        <position position="1"/>
    </location>
</feature>
<accession>A0A6J4JUH6</accession>
<dbReference type="AlphaFoldDB" id="A0A6J4JUH6"/>
<gene>
    <name evidence="2" type="ORF">AVDCRST_MAG27-4633</name>
</gene>
<feature type="non-terminal residue" evidence="2">
    <location>
        <position position="43"/>
    </location>
</feature>
<reference evidence="2" key="1">
    <citation type="submission" date="2020-02" db="EMBL/GenBank/DDBJ databases">
        <authorList>
            <person name="Meier V. D."/>
        </authorList>
    </citation>
    <scope>NUCLEOTIDE SEQUENCE</scope>
    <source>
        <strain evidence="2">AVDCRST_MAG27</strain>
    </source>
</reference>